<name>A0ACC2XQ98_9TREE</name>
<dbReference type="EMBL" id="JASBWV010000007">
    <property type="protein sequence ID" value="KAJ9125810.1"/>
    <property type="molecule type" value="Genomic_DNA"/>
</dbReference>
<dbReference type="Proteomes" id="UP001234202">
    <property type="component" value="Unassembled WGS sequence"/>
</dbReference>
<comment type="caution">
    <text evidence="1">The sequence shown here is derived from an EMBL/GenBank/DDBJ whole genome shotgun (WGS) entry which is preliminary data.</text>
</comment>
<gene>
    <name evidence="1" type="ORF">QFC24_002594</name>
</gene>
<reference evidence="1" key="1">
    <citation type="submission" date="2023-04" db="EMBL/GenBank/DDBJ databases">
        <title>Draft Genome sequencing of Naganishia species isolated from polar environments using Oxford Nanopore Technology.</title>
        <authorList>
            <person name="Leo P."/>
            <person name="Venkateswaran K."/>
        </authorList>
    </citation>
    <scope>NUCLEOTIDE SEQUENCE</scope>
    <source>
        <strain evidence="1">DBVPG 5303</strain>
    </source>
</reference>
<organism evidence="1 2">
    <name type="scientific">Naganishia onofrii</name>
    <dbReference type="NCBI Taxonomy" id="1851511"/>
    <lineage>
        <taxon>Eukaryota</taxon>
        <taxon>Fungi</taxon>
        <taxon>Dikarya</taxon>
        <taxon>Basidiomycota</taxon>
        <taxon>Agaricomycotina</taxon>
        <taxon>Tremellomycetes</taxon>
        <taxon>Filobasidiales</taxon>
        <taxon>Filobasidiaceae</taxon>
        <taxon>Naganishia</taxon>
    </lineage>
</organism>
<evidence type="ECO:0000313" key="1">
    <source>
        <dbReference type="EMBL" id="KAJ9125810.1"/>
    </source>
</evidence>
<evidence type="ECO:0000313" key="2">
    <source>
        <dbReference type="Proteomes" id="UP001234202"/>
    </source>
</evidence>
<proteinExistence type="predicted"/>
<sequence length="117" mass="13222">MHCKLDPDVFDIDIPICPRVRTVKPPTIDRDSANMDIPILFRLKYRLQTPTPCVDPIVGSGIPRAPPGTPAYWSDEMERESSAQRRIEAGEDDGDAWIVLDERGKHFGRVDMDEMTA</sequence>
<accession>A0ACC2XQ98</accession>
<keyword evidence="2" id="KW-1185">Reference proteome</keyword>
<protein>
    <submittedName>
        <fullName evidence="1">Uncharacterized protein</fullName>
    </submittedName>
</protein>